<accession>A0ACB1AZP8</accession>
<protein>
    <submittedName>
        <fullName evidence="1">Uncharacterized protein</fullName>
    </submittedName>
</protein>
<evidence type="ECO:0000313" key="2">
    <source>
        <dbReference type="Proteomes" id="UP001497535"/>
    </source>
</evidence>
<proteinExistence type="predicted"/>
<dbReference type="EMBL" id="CAVMJV010000147">
    <property type="protein sequence ID" value="CAK5113915.1"/>
    <property type="molecule type" value="Genomic_DNA"/>
</dbReference>
<keyword evidence="2" id="KW-1185">Reference proteome</keyword>
<sequence>MAVIAGLLVQNALKFLLNFGQVTNFLGYNALVDFFPQETIRPNPLCEDKNCRRLQKIYLEEQKNN</sequence>
<comment type="caution">
    <text evidence="1">The sequence shown here is derived from an EMBL/GenBank/DDBJ whole genome shotgun (WGS) entry which is preliminary data.</text>
</comment>
<evidence type="ECO:0000313" key="1">
    <source>
        <dbReference type="EMBL" id="CAK5113915.1"/>
    </source>
</evidence>
<dbReference type="Proteomes" id="UP001497535">
    <property type="component" value="Unassembled WGS sequence"/>
</dbReference>
<name>A0ACB1AZP8_MELEN</name>
<gene>
    <name evidence="1" type="ORF">MENTE1834_LOCUS45241</name>
</gene>
<reference evidence="1" key="1">
    <citation type="submission" date="2023-11" db="EMBL/GenBank/DDBJ databases">
        <authorList>
            <person name="Poullet M."/>
        </authorList>
    </citation>
    <scope>NUCLEOTIDE SEQUENCE</scope>
    <source>
        <strain evidence="1">E1834</strain>
    </source>
</reference>
<organism evidence="1 2">
    <name type="scientific">Meloidogyne enterolobii</name>
    <name type="common">Root-knot nematode worm</name>
    <name type="synonym">Meloidogyne mayaguensis</name>
    <dbReference type="NCBI Taxonomy" id="390850"/>
    <lineage>
        <taxon>Eukaryota</taxon>
        <taxon>Metazoa</taxon>
        <taxon>Ecdysozoa</taxon>
        <taxon>Nematoda</taxon>
        <taxon>Chromadorea</taxon>
        <taxon>Rhabditida</taxon>
        <taxon>Tylenchina</taxon>
        <taxon>Tylenchomorpha</taxon>
        <taxon>Tylenchoidea</taxon>
        <taxon>Meloidogynidae</taxon>
        <taxon>Meloidogyninae</taxon>
        <taxon>Meloidogyne</taxon>
    </lineage>
</organism>